<dbReference type="PANTHER" id="PTHR10353">
    <property type="entry name" value="GLYCOSYL HYDROLASE"/>
    <property type="match status" value="1"/>
</dbReference>
<dbReference type="GO" id="GO:0008422">
    <property type="term" value="F:beta-glucosidase activity"/>
    <property type="evidence" value="ECO:0007669"/>
    <property type="project" value="TreeGrafter"/>
</dbReference>
<dbReference type="InterPro" id="IPR017853">
    <property type="entry name" value="GH"/>
</dbReference>
<dbReference type="Pfam" id="PF00232">
    <property type="entry name" value="Glyco_hydro_1"/>
    <property type="match status" value="1"/>
</dbReference>
<keyword evidence="2" id="KW-0378">Hydrolase</keyword>
<evidence type="ECO:0000256" key="3">
    <source>
        <dbReference type="ARBA" id="ARBA00023295"/>
    </source>
</evidence>
<dbReference type="EMBL" id="OV725082">
    <property type="protein sequence ID" value="CAH1405482.1"/>
    <property type="molecule type" value="Genomic_DNA"/>
</dbReference>
<comment type="similarity">
    <text evidence="1 4">Belongs to the glycosyl hydrolase 1 family.</text>
</comment>
<dbReference type="Gene3D" id="3.20.20.80">
    <property type="entry name" value="Glycosidases"/>
    <property type="match status" value="1"/>
</dbReference>
<proteinExistence type="inferred from homology"/>
<evidence type="ECO:0000256" key="2">
    <source>
        <dbReference type="ARBA" id="ARBA00022801"/>
    </source>
</evidence>
<evidence type="ECO:0000256" key="1">
    <source>
        <dbReference type="ARBA" id="ARBA00010838"/>
    </source>
</evidence>
<dbReference type="AlphaFoldDB" id="A0A9P0HPR4"/>
<dbReference type="InterPro" id="IPR001360">
    <property type="entry name" value="Glyco_hydro_1"/>
</dbReference>
<dbReference type="SUPFAM" id="SSF51445">
    <property type="entry name" value="(Trans)glycosidases"/>
    <property type="match status" value="1"/>
</dbReference>
<reference evidence="5" key="1">
    <citation type="submission" date="2022-01" db="EMBL/GenBank/DDBJ databases">
        <authorList>
            <person name="King R."/>
        </authorList>
    </citation>
    <scope>NUCLEOTIDE SEQUENCE</scope>
</reference>
<dbReference type="GO" id="GO:0005975">
    <property type="term" value="P:carbohydrate metabolic process"/>
    <property type="evidence" value="ECO:0007669"/>
    <property type="project" value="InterPro"/>
</dbReference>
<gene>
    <name evidence="5" type="ORF">NEZAVI_LOCUS13689</name>
</gene>
<sequence>MYHWDLPQKLQDIGGWTNPLIVDHFVDYAKVLFENYGDQVKYWTTINEPLEMSRGYGDVSFAPMLNLHGVGNYLAGHHMLLAHAKAYRLYDQLFRKHQKGMVSIGISGLYSFPSSDSEEDKEAAERDMQFSIGWFAHPIFSRDGDYPEVMRQRVDMNSKAEGRSRSRLPVFTSEEVALIKGSADFFSYQHYTSHEVANGEQGKTPSHERDSGVLDKHTKNWLSSNITWIKVVPEGLRLVLNWIKGQYDNPNIFITESGYGSMSEKSLNDNDRIYYFTEYLKELLKSIHEDKCNVMGYTAWSLLDNFEWLMGYRAQFGLVHVDFKDPERKRQPKKSAEFFKKLLKTRSIDLQD</sequence>
<keyword evidence="3" id="KW-0326">Glycosidase</keyword>
<organism evidence="5 6">
    <name type="scientific">Nezara viridula</name>
    <name type="common">Southern green stink bug</name>
    <name type="synonym">Cimex viridulus</name>
    <dbReference type="NCBI Taxonomy" id="85310"/>
    <lineage>
        <taxon>Eukaryota</taxon>
        <taxon>Metazoa</taxon>
        <taxon>Ecdysozoa</taxon>
        <taxon>Arthropoda</taxon>
        <taxon>Hexapoda</taxon>
        <taxon>Insecta</taxon>
        <taxon>Pterygota</taxon>
        <taxon>Neoptera</taxon>
        <taxon>Paraneoptera</taxon>
        <taxon>Hemiptera</taxon>
        <taxon>Heteroptera</taxon>
        <taxon>Panheteroptera</taxon>
        <taxon>Pentatomomorpha</taxon>
        <taxon>Pentatomoidea</taxon>
        <taxon>Pentatomidae</taxon>
        <taxon>Pentatominae</taxon>
        <taxon>Nezara</taxon>
    </lineage>
</organism>
<evidence type="ECO:0000313" key="6">
    <source>
        <dbReference type="Proteomes" id="UP001152798"/>
    </source>
</evidence>
<dbReference type="Proteomes" id="UP001152798">
    <property type="component" value="Chromosome 6"/>
</dbReference>
<dbReference type="OrthoDB" id="65569at2759"/>
<dbReference type="PANTHER" id="PTHR10353:SF36">
    <property type="entry name" value="LP05116P"/>
    <property type="match status" value="1"/>
</dbReference>
<keyword evidence="6" id="KW-1185">Reference proteome</keyword>
<evidence type="ECO:0000313" key="5">
    <source>
        <dbReference type="EMBL" id="CAH1405482.1"/>
    </source>
</evidence>
<protein>
    <submittedName>
        <fullName evidence="5">Uncharacterized protein</fullName>
    </submittedName>
</protein>
<name>A0A9P0HPR4_NEZVI</name>
<dbReference type="PRINTS" id="PR00131">
    <property type="entry name" value="GLHYDRLASE1"/>
</dbReference>
<accession>A0A9P0HPR4</accession>
<evidence type="ECO:0000256" key="4">
    <source>
        <dbReference type="RuleBase" id="RU003690"/>
    </source>
</evidence>